<dbReference type="Proteomes" id="UP000526501">
    <property type="component" value="Unassembled WGS sequence"/>
</dbReference>
<reference evidence="2 3" key="1">
    <citation type="submission" date="2020-07" db="EMBL/GenBank/DDBJ databases">
        <authorList>
            <person name="Feng X."/>
        </authorList>
    </citation>
    <scope>NUCLEOTIDE SEQUENCE [LARGE SCALE GENOMIC DNA]</scope>
    <source>
        <strain evidence="2 3">JCM23202</strain>
    </source>
</reference>
<accession>A0A7X1B8E5</accession>
<name>A0A7X1B8E5_9BACT</name>
<dbReference type="InterPro" id="IPR052340">
    <property type="entry name" value="RNase_Y/CdgJ"/>
</dbReference>
<dbReference type="PANTHER" id="PTHR33525">
    <property type="match status" value="1"/>
</dbReference>
<organism evidence="2 3">
    <name type="scientific">Pelagicoccus albus</name>
    <dbReference type="NCBI Taxonomy" id="415222"/>
    <lineage>
        <taxon>Bacteria</taxon>
        <taxon>Pseudomonadati</taxon>
        <taxon>Verrucomicrobiota</taxon>
        <taxon>Opitutia</taxon>
        <taxon>Puniceicoccales</taxon>
        <taxon>Pelagicoccaceae</taxon>
        <taxon>Pelagicoccus</taxon>
    </lineage>
</organism>
<keyword evidence="3" id="KW-1185">Reference proteome</keyword>
<proteinExistence type="predicted"/>
<dbReference type="InterPro" id="IPR013976">
    <property type="entry name" value="HDOD"/>
</dbReference>
<comment type="caution">
    <text evidence="2">The sequence shown here is derived from an EMBL/GenBank/DDBJ whole genome shotgun (WGS) entry which is preliminary data.</text>
</comment>
<dbReference type="EMBL" id="JACHVC010000013">
    <property type="protein sequence ID" value="MBC2607587.1"/>
    <property type="molecule type" value="Genomic_DNA"/>
</dbReference>
<dbReference type="Pfam" id="PF08668">
    <property type="entry name" value="HDOD"/>
    <property type="match status" value="1"/>
</dbReference>
<protein>
    <submittedName>
        <fullName evidence="2">HDOD domain-containing protein</fullName>
    </submittedName>
</protein>
<dbReference type="RefSeq" id="WP_185661463.1">
    <property type="nucleotide sequence ID" value="NZ_CAWPOO010000013.1"/>
</dbReference>
<dbReference type="AlphaFoldDB" id="A0A7X1B8E5"/>
<sequence length="282" mass="31477">MPSINTISPAELKEAAQLLPSSPRIFGKLSSLLRNTDTDLSDITDLVNADSALTASVLRLSNSAMFSLGTAVDTLDEAINRIGFRELFKLVGFAASQQLFAEENATYNITGSELWENSLACGIGMEILARRTGYDEQEAYTIGLLRNMGKMVLDFCVKGKPQYPNFSRQNELPLIEWEENNFGITNPSVAGFILMTWHFSEETSYTIQYQYQPGEAPRKLPLIHLLNLANGVAEKIGKGLHGESTYWANWEDYLPKTGLSRDEFEESTEEIEQALQKVVSNF</sequence>
<evidence type="ECO:0000313" key="2">
    <source>
        <dbReference type="EMBL" id="MBC2607587.1"/>
    </source>
</evidence>
<dbReference type="SUPFAM" id="SSF109604">
    <property type="entry name" value="HD-domain/PDEase-like"/>
    <property type="match status" value="1"/>
</dbReference>
<evidence type="ECO:0000313" key="3">
    <source>
        <dbReference type="Proteomes" id="UP000526501"/>
    </source>
</evidence>
<feature type="domain" description="HDOD" evidence="1">
    <location>
        <begin position="19"/>
        <end position="213"/>
    </location>
</feature>
<dbReference type="Gene3D" id="1.10.3210.10">
    <property type="entry name" value="Hypothetical protein af1432"/>
    <property type="match status" value="1"/>
</dbReference>
<dbReference type="PANTHER" id="PTHR33525:SF3">
    <property type="entry name" value="RIBONUCLEASE Y"/>
    <property type="match status" value="1"/>
</dbReference>
<evidence type="ECO:0000259" key="1">
    <source>
        <dbReference type="PROSITE" id="PS51833"/>
    </source>
</evidence>
<gene>
    <name evidence="2" type="ORF">H5P27_16160</name>
</gene>
<dbReference type="PROSITE" id="PS51833">
    <property type="entry name" value="HDOD"/>
    <property type="match status" value="1"/>
</dbReference>